<dbReference type="Pfam" id="PF13240">
    <property type="entry name" value="Zn_Ribbon_1"/>
    <property type="match status" value="1"/>
</dbReference>
<keyword evidence="1" id="KW-0812">Transmembrane</keyword>
<feature type="domain" description="Zinc-ribbon" evidence="2">
    <location>
        <begin position="5"/>
        <end position="27"/>
    </location>
</feature>
<dbReference type="Proteomes" id="UP001595791">
    <property type="component" value="Unassembled WGS sequence"/>
</dbReference>
<dbReference type="Gene3D" id="2.60.40.2880">
    <property type="entry name" value="MmpS1-5, C-terminal soluble domain"/>
    <property type="match status" value="1"/>
</dbReference>
<keyword evidence="1" id="KW-1133">Transmembrane helix</keyword>
<keyword evidence="4" id="KW-1185">Reference proteome</keyword>
<dbReference type="RefSeq" id="WP_378168673.1">
    <property type="nucleotide sequence ID" value="NZ_JBHSBU010000004.1"/>
</dbReference>
<dbReference type="InterPro" id="IPR038468">
    <property type="entry name" value="MmpS_C"/>
</dbReference>
<sequence>MALIKCKECNNEVSSKAKICPKCGAKVVKYVHPVATILVIGAAIWGVLIMAGGGGGGSVSSRTGRVSYQVEGTAPSAALTFSNAQGGTEQKVVLLPWNVDYPQVRPGTHLYLSAQNQGDSGVVRVRIMVDSKEMKTSESSGGYTIATASMPCC</sequence>
<evidence type="ECO:0000313" key="4">
    <source>
        <dbReference type="Proteomes" id="UP001595791"/>
    </source>
</evidence>
<proteinExistence type="predicted"/>
<feature type="transmembrane region" description="Helical" evidence="1">
    <location>
        <begin position="34"/>
        <end position="55"/>
    </location>
</feature>
<reference evidence="4" key="1">
    <citation type="journal article" date="2019" name="Int. J. Syst. Evol. Microbiol.">
        <title>The Global Catalogue of Microorganisms (GCM) 10K type strain sequencing project: providing services to taxonomists for standard genome sequencing and annotation.</title>
        <authorList>
            <consortium name="The Broad Institute Genomics Platform"/>
            <consortium name="The Broad Institute Genome Sequencing Center for Infectious Disease"/>
            <person name="Wu L."/>
            <person name="Ma J."/>
        </authorList>
    </citation>
    <scope>NUCLEOTIDE SEQUENCE [LARGE SCALE GENOMIC DNA]</scope>
    <source>
        <strain evidence="4">LMG 29894</strain>
    </source>
</reference>
<evidence type="ECO:0000256" key="1">
    <source>
        <dbReference type="SAM" id="Phobius"/>
    </source>
</evidence>
<evidence type="ECO:0000259" key="2">
    <source>
        <dbReference type="Pfam" id="PF13240"/>
    </source>
</evidence>
<evidence type="ECO:0000313" key="3">
    <source>
        <dbReference type="EMBL" id="MFC4161964.1"/>
    </source>
</evidence>
<comment type="caution">
    <text evidence="3">The sequence shown here is derived from an EMBL/GenBank/DDBJ whole genome shotgun (WGS) entry which is preliminary data.</text>
</comment>
<accession>A0ABV8MVZ8</accession>
<gene>
    <name evidence="3" type="ORF">ACFOW7_21750</name>
</gene>
<dbReference type="InterPro" id="IPR026870">
    <property type="entry name" value="Zinc_ribbon_dom"/>
</dbReference>
<keyword evidence="1" id="KW-0472">Membrane</keyword>
<organism evidence="3 4">
    <name type="scientific">Chitinimonas lacunae</name>
    <dbReference type="NCBI Taxonomy" id="1963018"/>
    <lineage>
        <taxon>Bacteria</taxon>
        <taxon>Pseudomonadati</taxon>
        <taxon>Pseudomonadota</taxon>
        <taxon>Betaproteobacteria</taxon>
        <taxon>Neisseriales</taxon>
        <taxon>Chitinibacteraceae</taxon>
        <taxon>Chitinimonas</taxon>
    </lineage>
</organism>
<name>A0ABV8MVZ8_9NEIS</name>
<dbReference type="EMBL" id="JBHSBU010000004">
    <property type="protein sequence ID" value="MFC4161964.1"/>
    <property type="molecule type" value="Genomic_DNA"/>
</dbReference>
<protein>
    <submittedName>
        <fullName evidence="3">Zinc ribbon domain-containing protein</fullName>
    </submittedName>
</protein>